<name>A0A7N9I988_MACFA</name>
<dbReference type="AlphaFoldDB" id="A0A7N9I988"/>
<keyword evidence="2" id="KW-1185">Reference proteome</keyword>
<organism evidence="1 2">
    <name type="scientific">Macaca fascicularis</name>
    <name type="common">Crab-eating macaque</name>
    <name type="synonym">Cynomolgus monkey</name>
    <dbReference type="NCBI Taxonomy" id="9541"/>
    <lineage>
        <taxon>Eukaryota</taxon>
        <taxon>Metazoa</taxon>
        <taxon>Chordata</taxon>
        <taxon>Craniata</taxon>
        <taxon>Vertebrata</taxon>
        <taxon>Euteleostomi</taxon>
        <taxon>Mammalia</taxon>
        <taxon>Eutheria</taxon>
        <taxon>Euarchontoglires</taxon>
        <taxon>Primates</taxon>
        <taxon>Haplorrhini</taxon>
        <taxon>Catarrhini</taxon>
        <taxon>Cercopithecidae</taxon>
        <taxon>Cercopithecinae</taxon>
        <taxon>Macaca</taxon>
    </lineage>
</organism>
<reference evidence="1" key="3">
    <citation type="submission" date="2025-09" db="UniProtKB">
        <authorList>
            <consortium name="Ensembl"/>
        </authorList>
    </citation>
    <scope>IDENTIFICATION</scope>
</reference>
<evidence type="ECO:0000313" key="1">
    <source>
        <dbReference type="Ensembl" id="ENSMFAP00000046346.1"/>
    </source>
</evidence>
<dbReference type="Ensembl" id="ENSMFAT00000091807.1">
    <property type="protein sequence ID" value="ENSMFAP00000046346.1"/>
    <property type="gene ID" value="ENSMFAG00000061332.1"/>
</dbReference>
<accession>A0A7N9I988</accession>
<reference evidence="1 2" key="1">
    <citation type="submission" date="2013-03" db="EMBL/GenBank/DDBJ databases">
        <authorList>
            <person name="Warren W."/>
            <person name="Wilson R.K."/>
        </authorList>
    </citation>
    <scope>NUCLEOTIDE SEQUENCE</scope>
</reference>
<proteinExistence type="predicted"/>
<sequence>GINSHICENIVEASYSFSDGETNSYEDNTAQRSLNYRVWARYGVFYPWPTTDLRRKYYVEFIGLYRLWISIYLGRQRPSSVMLVYFIYECPTLKEDLPSLERCDDSDAILVWFSKHIFQTNAERGH</sequence>
<dbReference type="Proteomes" id="UP000233100">
    <property type="component" value="Chromosome 11"/>
</dbReference>
<protein>
    <submittedName>
        <fullName evidence="1">Uncharacterized protein</fullName>
    </submittedName>
</protein>
<reference evidence="1" key="2">
    <citation type="submission" date="2025-08" db="UniProtKB">
        <authorList>
            <consortium name="Ensembl"/>
        </authorList>
    </citation>
    <scope>IDENTIFICATION</scope>
</reference>
<evidence type="ECO:0000313" key="2">
    <source>
        <dbReference type="Proteomes" id="UP000233100"/>
    </source>
</evidence>